<keyword evidence="2" id="KW-1185">Reference proteome</keyword>
<protein>
    <submittedName>
        <fullName evidence="1">Uncharacterized protein</fullName>
    </submittedName>
</protein>
<gene>
    <name evidence="1" type="ORF">HNQ47_000260</name>
</gene>
<evidence type="ECO:0000313" key="2">
    <source>
        <dbReference type="Proteomes" id="UP000539953"/>
    </source>
</evidence>
<comment type="caution">
    <text evidence="1">The sequence shown here is derived from an EMBL/GenBank/DDBJ whole genome shotgun (WGS) entry which is preliminary data.</text>
</comment>
<proteinExistence type="predicted"/>
<accession>A0A7W8FWS8</accession>
<name>A0A7W8FWS8_9FIRM</name>
<dbReference type="Proteomes" id="UP000539953">
    <property type="component" value="Unassembled WGS sequence"/>
</dbReference>
<dbReference type="AlphaFoldDB" id="A0A7W8FWS8"/>
<organism evidence="1 2">
    <name type="scientific">Catenisphaera adipataccumulans</name>
    <dbReference type="NCBI Taxonomy" id="700500"/>
    <lineage>
        <taxon>Bacteria</taxon>
        <taxon>Bacillati</taxon>
        <taxon>Bacillota</taxon>
        <taxon>Erysipelotrichia</taxon>
        <taxon>Erysipelotrichales</taxon>
        <taxon>Erysipelotrichaceae</taxon>
        <taxon>Catenisphaera</taxon>
    </lineage>
</organism>
<reference evidence="1 2" key="1">
    <citation type="submission" date="2020-08" db="EMBL/GenBank/DDBJ databases">
        <title>Genomic Encyclopedia of Type Strains, Phase IV (KMG-IV): sequencing the most valuable type-strain genomes for metagenomic binning, comparative biology and taxonomic classification.</title>
        <authorList>
            <person name="Goeker M."/>
        </authorList>
    </citation>
    <scope>NUCLEOTIDE SEQUENCE [LARGE SCALE GENOMIC DNA]</scope>
    <source>
        <strain evidence="1 2">DSM 25799</strain>
    </source>
</reference>
<dbReference type="RefSeq" id="WP_183326754.1">
    <property type="nucleotide sequence ID" value="NZ_JACHHK010000001.1"/>
</dbReference>
<sequence length="390" mass="46056">MFVQCICKNRNEKEKNELYQVFGALANREKMQIEEKADEVVIYACPQGTIHIREEDDSIWITANTRHAGPGFHAFAVEFCKDVQTELPGEYELIDDLDFDQDENFHRLHRIYEDEIAYIKDLLLKNPEFRKQNYMYDETYFLPIEREDRIYTAARAFDIDEFRQMTDEELLDSFYVWNTWDKDAQFYKNAALVLLAKEGVGPYTMMNDHTRKYADTICDYLEIAHKMDDRLPLPVPEYNELCQQLGRKPKITGISAERDVSQYRRKDVYHLFEDARIVADGACERNYDPVTQSICLMGPYTDLGEWNWLIQAGKQSVICTKLNEVQKQEPIQYHDKTIQMYDWKEDGITHLEAILRQGDRVLYFHDVASDASKLPYLKQCVKESEFQKEL</sequence>
<dbReference type="EMBL" id="JACHHK010000001">
    <property type="protein sequence ID" value="MBB5182257.1"/>
    <property type="molecule type" value="Genomic_DNA"/>
</dbReference>
<evidence type="ECO:0000313" key="1">
    <source>
        <dbReference type="EMBL" id="MBB5182257.1"/>
    </source>
</evidence>